<dbReference type="EMBL" id="JARJCM010000009">
    <property type="protein sequence ID" value="KAJ7043476.1"/>
    <property type="molecule type" value="Genomic_DNA"/>
</dbReference>
<feature type="region of interest" description="Disordered" evidence="1">
    <location>
        <begin position="1"/>
        <end position="84"/>
    </location>
</feature>
<evidence type="ECO:0000313" key="3">
    <source>
        <dbReference type="Proteomes" id="UP001218188"/>
    </source>
</evidence>
<organism evidence="2 3">
    <name type="scientific">Mycena alexandri</name>
    <dbReference type="NCBI Taxonomy" id="1745969"/>
    <lineage>
        <taxon>Eukaryota</taxon>
        <taxon>Fungi</taxon>
        <taxon>Dikarya</taxon>
        <taxon>Basidiomycota</taxon>
        <taxon>Agaricomycotina</taxon>
        <taxon>Agaricomycetes</taxon>
        <taxon>Agaricomycetidae</taxon>
        <taxon>Agaricales</taxon>
        <taxon>Marasmiineae</taxon>
        <taxon>Mycenaceae</taxon>
        <taxon>Mycena</taxon>
    </lineage>
</organism>
<gene>
    <name evidence="2" type="ORF">C8F04DRAFT_1175296</name>
</gene>
<comment type="caution">
    <text evidence="2">The sequence shown here is derived from an EMBL/GenBank/DDBJ whole genome shotgun (WGS) entry which is preliminary data.</text>
</comment>
<reference evidence="2" key="1">
    <citation type="submission" date="2023-03" db="EMBL/GenBank/DDBJ databases">
        <title>Massive genome expansion in bonnet fungi (Mycena s.s.) driven by repeated elements and novel gene families across ecological guilds.</title>
        <authorList>
            <consortium name="Lawrence Berkeley National Laboratory"/>
            <person name="Harder C.B."/>
            <person name="Miyauchi S."/>
            <person name="Viragh M."/>
            <person name="Kuo A."/>
            <person name="Thoen E."/>
            <person name="Andreopoulos B."/>
            <person name="Lu D."/>
            <person name="Skrede I."/>
            <person name="Drula E."/>
            <person name="Henrissat B."/>
            <person name="Morin E."/>
            <person name="Kohler A."/>
            <person name="Barry K."/>
            <person name="LaButti K."/>
            <person name="Morin E."/>
            <person name="Salamov A."/>
            <person name="Lipzen A."/>
            <person name="Mereny Z."/>
            <person name="Hegedus B."/>
            <person name="Baldrian P."/>
            <person name="Stursova M."/>
            <person name="Weitz H."/>
            <person name="Taylor A."/>
            <person name="Grigoriev I.V."/>
            <person name="Nagy L.G."/>
            <person name="Martin F."/>
            <person name="Kauserud H."/>
        </authorList>
    </citation>
    <scope>NUCLEOTIDE SEQUENCE</scope>
    <source>
        <strain evidence="2">CBHHK200</strain>
    </source>
</reference>
<keyword evidence="3" id="KW-1185">Reference proteome</keyword>
<sequence>MPDELPSESEEENLTAPEDEEELVQPAQNVGRPVRTRTARGDNGAFPTTRKDAAVADARAAEMRAKQRRAETKSRRATVKDAVDEDDAEIPAGLVEEEPILHANTDDEYEYWAFSAAVSDDEPKTWKQAQNSPFSEEWREAYQAELDSIKLHGVYELVARESVPAGRKIIRSRPIFKIKRG</sequence>
<proteinExistence type="predicted"/>
<feature type="compositionally biased region" description="Acidic residues" evidence="1">
    <location>
        <begin position="1"/>
        <end position="23"/>
    </location>
</feature>
<evidence type="ECO:0000313" key="2">
    <source>
        <dbReference type="EMBL" id="KAJ7043476.1"/>
    </source>
</evidence>
<protein>
    <submittedName>
        <fullName evidence="2">Uncharacterized protein</fullName>
    </submittedName>
</protein>
<accession>A0AAD6XD03</accession>
<feature type="compositionally biased region" description="Basic and acidic residues" evidence="1">
    <location>
        <begin position="49"/>
        <end position="82"/>
    </location>
</feature>
<name>A0AAD6XD03_9AGAR</name>
<dbReference type="Proteomes" id="UP001218188">
    <property type="component" value="Unassembled WGS sequence"/>
</dbReference>
<evidence type="ECO:0000256" key="1">
    <source>
        <dbReference type="SAM" id="MobiDB-lite"/>
    </source>
</evidence>
<dbReference type="AlphaFoldDB" id="A0AAD6XD03"/>